<proteinExistence type="predicted"/>
<keyword evidence="3" id="KW-1185">Reference proteome</keyword>
<dbReference type="EMBL" id="JACEFO010002392">
    <property type="protein sequence ID" value="KAF8661762.1"/>
    <property type="molecule type" value="Genomic_DNA"/>
</dbReference>
<dbReference type="InterPro" id="IPR029058">
    <property type="entry name" value="AB_hydrolase_fold"/>
</dbReference>
<name>A0A835AGH7_9POAL</name>
<evidence type="ECO:0000313" key="3">
    <source>
        <dbReference type="Proteomes" id="UP000636709"/>
    </source>
</evidence>
<evidence type="ECO:0000259" key="1">
    <source>
        <dbReference type="Pfam" id="PF12146"/>
    </source>
</evidence>
<dbReference type="InterPro" id="IPR000073">
    <property type="entry name" value="AB_hydrolase_1"/>
</dbReference>
<dbReference type="PRINTS" id="PR00111">
    <property type="entry name" value="ABHYDROLASE"/>
</dbReference>
<dbReference type="Proteomes" id="UP000636709">
    <property type="component" value="Unassembled WGS sequence"/>
</dbReference>
<reference evidence="2" key="1">
    <citation type="submission" date="2020-07" db="EMBL/GenBank/DDBJ databases">
        <title>Genome sequence and genetic diversity analysis of an under-domesticated orphan crop, white fonio (Digitaria exilis).</title>
        <authorList>
            <person name="Bennetzen J.L."/>
            <person name="Chen S."/>
            <person name="Ma X."/>
            <person name="Wang X."/>
            <person name="Yssel A.E.J."/>
            <person name="Chaluvadi S.R."/>
            <person name="Johnson M."/>
            <person name="Gangashetty P."/>
            <person name="Hamidou F."/>
            <person name="Sanogo M.D."/>
            <person name="Zwaenepoel A."/>
            <person name="Wallace J."/>
            <person name="Van De Peer Y."/>
            <person name="Van Deynze A."/>
        </authorList>
    </citation>
    <scope>NUCLEOTIDE SEQUENCE</scope>
    <source>
        <tissue evidence="2">Leaves</tissue>
    </source>
</reference>
<organism evidence="2 3">
    <name type="scientific">Digitaria exilis</name>
    <dbReference type="NCBI Taxonomy" id="1010633"/>
    <lineage>
        <taxon>Eukaryota</taxon>
        <taxon>Viridiplantae</taxon>
        <taxon>Streptophyta</taxon>
        <taxon>Embryophyta</taxon>
        <taxon>Tracheophyta</taxon>
        <taxon>Spermatophyta</taxon>
        <taxon>Magnoliopsida</taxon>
        <taxon>Liliopsida</taxon>
        <taxon>Poales</taxon>
        <taxon>Poaceae</taxon>
        <taxon>PACMAD clade</taxon>
        <taxon>Panicoideae</taxon>
        <taxon>Panicodae</taxon>
        <taxon>Paniceae</taxon>
        <taxon>Anthephorinae</taxon>
        <taxon>Digitaria</taxon>
    </lineage>
</organism>
<dbReference type="InterPro" id="IPR022742">
    <property type="entry name" value="Hydrolase_4"/>
</dbReference>
<sequence>MANDGHEDLYPRDCCIAVTAHPALPVCCFPTTGGEESPIKLALAPAPSLLLPHCFVSIPHCGQQPAAGSPIPTPSPRFHLHYKSGEREPRGRQARGGGGGKMVHPIAEADERSPFGKLTPDEFYARHGVTHSTSSFVNPRGLRIFTQRWVPRDPAAPVLAAVAVVHGFTGESSWMVQLTAVHLAAAGFAVAALDHQGHGFSDGLQGHIPDIEPVLDDCDAAFAAFRADYPPPLPFFLYGESLGGAIALLLHLRRKDLWRDGVVLNGAMCGVSPRFKPPWPLEHLLAAAAAVVPTWRVAFTRGNIPERSFKVEWKRALALASPRRTTAPPRAATALELLRVCRELQDRFEEVELPLLAVHGGEDTVCDPACVEELCRRAGSKDKMLRVYPGMWHQIIGEPEENVEKVFDEIIAWLKERAASATVGGAQGEAEQQLQ</sequence>
<dbReference type="AlphaFoldDB" id="A0A835AGH7"/>
<dbReference type="InterPro" id="IPR051044">
    <property type="entry name" value="MAG_DAG_Lipase"/>
</dbReference>
<dbReference type="Pfam" id="PF12146">
    <property type="entry name" value="Hydrolase_4"/>
    <property type="match status" value="1"/>
</dbReference>
<dbReference type="Gene3D" id="3.40.50.1820">
    <property type="entry name" value="alpha/beta hydrolase"/>
    <property type="match status" value="1"/>
</dbReference>
<dbReference type="PANTHER" id="PTHR11614">
    <property type="entry name" value="PHOSPHOLIPASE-RELATED"/>
    <property type="match status" value="1"/>
</dbReference>
<dbReference type="SUPFAM" id="SSF53474">
    <property type="entry name" value="alpha/beta-Hydrolases"/>
    <property type="match status" value="1"/>
</dbReference>
<dbReference type="FunFam" id="3.40.50.1820:FF:000132">
    <property type="entry name" value="caffeoylshikimate esterase"/>
    <property type="match status" value="1"/>
</dbReference>
<protein>
    <recommendedName>
        <fullName evidence="1">Serine aminopeptidase S33 domain-containing protein</fullName>
    </recommendedName>
</protein>
<comment type="caution">
    <text evidence="2">The sequence shown here is derived from an EMBL/GenBank/DDBJ whole genome shotgun (WGS) entry which is preliminary data.</text>
</comment>
<dbReference type="OrthoDB" id="2498029at2759"/>
<evidence type="ECO:0000313" key="2">
    <source>
        <dbReference type="EMBL" id="KAF8661762.1"/>
    </source>
</evidence>
<accession>A0A835AGH7</accession>
<feature type="domain" description="Serine aminopeptidase S33" evidence="1">
    <location>
        <begin position="159"/>
        <end position="400"/>
    </location>
</feature>
<gene>
    <name evidence="2" type="ORF">HU200_056715</name>
</gene>